<sequence>MDSVLAKLSAMEGMAWDDLFGDDDEEEEEFTSPIDEVDELLYFAESFQALQQSLPADQQPLLASAMQADQQQQLQQLLAHVPQRANEIAQKKALEATAKANGSIPS</sequence>
<accession>A0A6U2ERP4</accession>
<proteinExistence type="predicted"/>
<dbReference type="EMBL" id="HBFK01013994">
    <property type="protein sequence ID" value="CAD8741976.1"/>
    <property type="molecule type" value="Transcribed_RNA"/>
</dbReference>
<dbReference type="AlphaFoldDB" id="A0A6U2ERP4"/>
<gene>
    <name evidence="1" type="ORF">HAND1043_LOCUS8470</name>
</gene>
<protein>
    <submittedName>
        <fullName evidence="1">Uncharacterized protein</fullName>
    </submittedName>
</protein>
<reference evidence="1" key="1">
    <citation type="submission" date="2021-01" db="EMBL/GenBank/DDBJ databases">
        <authorList>
            <person name="Corre E."/>
            <person name="Pelletier E."/>
            <person name="Niang G."/>
            <person name="Scheremetjew M."/>
            <person name="Finn R."/>
            <person name="Kale V."/>
            <person name="Holt S."/>
            <person name="Cochrane G."/>
            <person name="Meng A."/>
            <person name="Brown T."/>
            <person name="Cohen L."/>
        </authorList>
    </citation>
    <scope>NUCLEOTIDE SEQUENCE</scope>
    <source>
        <strain evidence="1">CCMP441</strain>
    </source>
</reference>
<evidence type="ECO:0000313" key="1">
    <source>
        <dbReference type="EMBL" id="CAD8741976.1"/>
    </source>
</evidence>
<organism evidence="1">
    <name type="scientific">Hemiselmis andersenii</name>
    <name type="common">Cryptophyte alga</name>
    <dbReference type="NCBI Taxonomy" id="464988"/>
    <lineage>
        <taxon>Eukaryota</taxon>
        <taxon>Cryptophyceae</taxon>
        <taxon>Cryptomonadales</taxon>
        <taxon>Hemiselmidaceae</taxon>
        <taxon>Hemiselmis</taxon>
    </lineage>
</organism>
<name>A0A6U2ERP4_HEMAN</name>